<evidence type="ECO:0000313" key="3">
    <source>
        <dbReference type="Proteomes" id="UP000886998"/>
    </source>
</evidence>
<reference evidence="2" key="1">
    <citation type="submission" date="2020-08" db="EMBL/GenBank/DDBJ databases">
        <title>Multicomponent nature underlies the extraordinary mechanical properties of spider dragline silk.</title>
        <authorList>
            <person name="Kono N."/>
            <person name="Nakamura H."/>
            <person name="Mori M."/>
            <person name="Yoshida Y."/>
            <person name="Ohtoshi R."/>
            <person name="Malay A.D."/>
            <person name="Moran D.A.P."/>
            <person name="Tomita M."/>
            <person name="Numata K."/>
            <person name="Arakawa K."/>
        </authorList>
    </citation>
    <scope>NUCLEOTIDE SEQUENCE</scope>
</reference>
<feature type="region of interest" description="Disordered" evidence="1">
    <location>
        <begin position="77"/>
        <end position="99"/>
    </location>
</feature>
<proteinExistence type="predicted"/>
<dbReference type="AlphaFoldDB" id="A0A8X6Y450"/>
<name>A0A8X6Y450_9ARAC</name>
<evidence type="ECO:0000256" key="1">
    <source>
        <dbReference type="SAM" id="MobiDB-lite"/>
    </source>
</evidence>
<evidence type="ECO:0000313" key="2">
    <source>
        <dbReference type="EMBL" id="GFY64050.1"/>
    </source>
</evidence>
<dbReference type="Proteomes" id="UP000886998">
    <property type="component" value="Unassembled WGS sequence"/>
</dbReference>
<sequence>MRMCTCYPFHLKPSHNFCRGRNKKRKLFDDSKKESLSVCPIINAMGLLTVHSNGGHYEHFSFGVHFFHPNLLNRQKKRVTGRGRTTRTSTNRFHCLPSP</sequence>
<protein>
    <submittedName>
        <fullName evidence="2">Uncharacterized protein</fullName>
    </submittedName>
</protein>
<organism evidence="2 3">
    <name type="scientific">Trichonephila inaurata madagascariensis</name>
    <dbReference type="NCBI Taxonomy" id="2747483"/>
    <lineage>
        <taxon>Eukaryota</taxon>
        <taxon>Metazoa</taxon>
        <taxon>Ecdysozoa</taxon>
        <taxon>Arthropoda</taxon>
        <taxon>Chelicerata</taxon>
        <taxon>Arachnida</taxon>
        <taxon>Araneae</taxon>
        <taxon>Araneomorphae</taxon>
        <taxon>Entelegynae</taxon>
        <taxon>Araneoidea</taxon>
        <taxon>Nephilidae</taxon>
        <taxon>Trichonephila</taxon>
        <taxon>Trichonephila inaurata</taxon>
    </lineage>
</organism>
<dbReference type="EMBL" id="BMAV01015050">
    <property type="protein sequence ID" value="GFY64050.1"/>
    <property type="molecule type" value="Genomic_DNA"/>
</dbReference>
<keyword evidence="3" id="KW-1185">Reference proteome</keyword>
<gene>
    <name evidence="2" type="ORF">TNIN_144771</name>
</gene>
<comment type="caution">
    <text evidence="2">The sequence shown here is derived from an EMBL/GenBank/DDBJ whole genome shotgun (WGS) entry which is preliminary data.</text>
</comment>
<accession>A0A8X6Y450</accession>